<dbReference type="PIRSF" id="PIRSF029883">
    <property type="entry name" value="KdgF"/>
    <property type="match status" value="1"/>
</dbReference>
<dbReference type="SUPFAM" id="SSF51182">
    <property type="entry name" value="RmlC-like cupins"/>
    <property type="match status" value="1"/>
</dbReference>
<dbReference type="CDD" id="cd02238">
    <property type="entry name" value="cupin_KdgF"/>
    <property type="match status" value="1"/>
</dbReference>
<dbReference type="InterPro" id="IPR025499">
    <property type="entry name" value="KdgF"/>
</dbReference>
<protein>
    <submittedName>
        <fullName evidence="2">Cupin domain-containing protein</fullName>
    </submittedName>
</protein>
<comment type="caution">
    <text evidence="2">The sequence shown here is derived from an EMBL/GenBank/DDBJ whole genome shotgun (WGS) entry which is preliminary data.</text>
</comment>
<dbReference type="Proteomes" id="UP000886858">
    <property type="component" value="Unassembled WGS sequence"/>
</dbReference>
<evidence type="ECO:0000313" key="3">
    <source>
        <dbReference type="Proteomes" id="UP000886858"/>
    </source>
</evidence>
<dbReference type="InterPro" id="IPR013096">
    <property type="entry name" value="Cupin_2"/>
</dbReference>
<dbReference type="Pfam" id="PF07883">
    <property type="entry name" value="Cupin_2"/>
    <property type="match status" value="1"/>
</dbReference>
<evidence type="ECO:0000259" key="1">
    <source>
        <dbReference type="Pfam" id="PF07883"/>
    </source>
</evidence>
<gene>
    <name evidence="2" type="ORF">H9717_09165</name>
</gene>
<proteinExistence type="predicted"/>
<evidence type="ECO:0000313" key="2">
    <source>
        <dbReference type="EMBL" id="HJA93262.1"/>
    </source>
</evidence>
<dbReference type="InterPro" id="IPR014710">
    <property type="entry name" value="RmlC-like_jellyroll"/>
</dbReference>
<dbReference type="AlphaFoldDB" id="A0A9D2I718"/>
<dbReference type="InterPro" id="IPR052535">
    <property type="entry name" value="Bacilysin_H2HPP_isomerase"/>
</dbReference>
<dbReference type="InterPro" id="IPR011051">
    <property type="entry name" value="RmlC_Cupin_sf"/>
</dbReference>
<sequence>MFIKNEDCAVTPCEPGVTRKVMGYNDNIMMCEITFEKGAKGNVHSHPHTQVTYVAEGKFEFTVSGKTQIVSKGDCVLMPPDSVHGTVCLEAGKLVDVFNPKREDFLSK</sequence>
<reference evidence="2" key="2">
    <citation type="submission" date="2021-04" db="EMBL/GenBank/DDBJ databases">
        <authorList>
            <person name="Gilroy R."/>
        </authorList>
    </citation>
    <scope>NUCLEOTIDE SEQUENCE</scope>
    <source>
        <strain evidence="2">CHK179-7159</strain>
    </source>
</reference>
<dbReference type="PANTHER" id="PTHR40112:SF1">
    <property type="entry name" value="H2HPP ISOMERASE"/>
    <property type="match status" value="1"/>
</dbReference>
<dbReference type="Gene3D" id="2.60.120.10">
    <property type="entry name" value="Jelly Rolls"/>
    <property type="match status" value="1"/>
</dbReference>
<feature type="domain" description="Cupin type-2" evidence="1">
    <location>
        <begin position="33"/>
        <end position="95"/>
    </location>
</feature>
<accession>A0A9D2I718</accession>
<reference evidence="2" key="1">
    <citation type="journal article" date="2021" name="PeerJ">
        <title>Extensive microbial diversity within the chicken gut microbiome revealed by metagenomics and culture.</title>
        <authorList>
            <person name="Gilroy R."/>
            <person name="Ravi A."/>
            <person name="Getino M."/>
            <person name="Pursley I."/>
            <person name="Horton D.L."/>
            <person name="Alikhan N.F."/>
            <person name="Baker D."/>
            <person name="Gharbi K."/>
            <person name="Hall N."/>
            <person name="Watson M."/>
            <person name="Adriaenssens E.M."/>
            <person name="Foster-Nyarko E."/>
            <person name="Jarju S."/>
            <person name="Secka A."/>
            <person name="Antonio M."/>
            <person name="Oren A."/>
            <person name="Chaudhuri R.R."/>
            <person name="La Ragione R."/>
            <person name="Hildebrand F."/>
            <person name="Pallen M.J."/>
        </authorList>
    </citation>
    <scope>NUCLEOTIDE SEQUENCE</scope>
    <source>
        <strain evidence="2">CHK179-7159</strain>
    </source>
</reference>
<name>A0A9D2I718_9FIRM</name>
<organism evidence="2 3">
    <name type="scientific">Candidatus Eisenbergiella merdipullorum</name>
    <dbReference type="NCBI Taxonomy" id="2838553"/>
    <lineage>
        <taxon>Bacteria</taxon>
        <taxon>Bacillati</taxon>
        <taxon>Bacillota</taxon>
        <taxon>Clostridia</taxon>
        <taxon>Lachnospirales</taxon>
        <taxon>Lachnospiraceae</taxon>
        <taxon>Eisenbergiella</taxon>
    </lineage>
</organism>
<dbReference type="EMBL" id="DWYY01000099">
    <property type="protein sequence ID" value="HJA93262.1"/>
    <property type="molecule type" value="Genomic_DNA"/>
</dbReference>
<dbReference type="PANTHER" id="PTHR40112">
    <property type="entry name" value="H2HPP ISOMERASE"/>
    <property type="match status" value="1"/>
</dbReference>